<keyword evidence="2" id="KW-1133">Transmembrane helix</keyword>
<feature type="region of interest" description="Disordered" evidence="1">
    <location>
        <begin position="352"/>
        <end position="392"/>
    </location>
</feature>
<proteinExistence type="predicted"/>
<feature type="transmembrane region" description="Helical" evidence="2">
    <location>
        <begin position="220"/>
        <end position="242"/>
    </location>
</feature>
<dbReference type="RefSeq" id="XP_042928875.1">
    <property type="nucleotide sequence ID" value="XM_043058960.1"/>
</dbReference>
<dbReference type="KEGG" id="cre:CHLRE_01g050700v5"/>
<evidence type="ECO:0000313" key="3">
    <source>
        <dbReference type="EMBL" id="PNW88923.1"/>
    </source>
</evidence>
<accession>A0A2K3E810</accession>
<dbReference type="GeneID" id="5715743"/>
<gene>
    <name evidence="3" type="ORF">CHLRE_01g050700v5</name>
</gene>
<dbReference type="EMBL" id="CM008962">
    <property type="protein sequence ID" value="PNW88923.1"/>
    <property type="molecule type" value="Genomic_DNA"/>
</dbReference>
<keyword evidence="2" id="KW-0812">Transmembrane</keyword>
<dbReference type="Gramene" id="PNW88923">
    <property type="protein sequence ID" value="PNW88923"/>
    <property type="gene ID" value="CHLRE_01g050700v5"/>
</dbReference>
<dbReference type="AlphaFoldDB" id="A0A2K3E810"/>
<dbReference type="InParanoid" id="A0A2K3E810"/>
<name>A0A2K3E810_CHLRE</name>
<keyword evidence="4" id="KW-1185">Reference proteome</keyword>
<feature type="transmembrane region" description="Helical" evidence="2">
    <location>
        <begin position="102"/>
        <end position="120"/>
    </location>
</feature>
<dbReference type="OrthoDB" id="533064at2759"/>
<evidence type="ECO:0000256" key="1">
    <source>
        <dbReference type="SAM" id="MobiDB-lite"/>
    </source>
</evidence>
<feature type="region of interest" description="Disordered" evidence="1">
    <location>
        <begin position="437"/>
        <end position="465"/>
    </location>
</feature>
<sequence length="504" mass="56317">MPPKDPEERVPYTAVLSDKYVQKKLASLGQYLLGEHNPSRRIRDISGVLPMYVELGVSCWAYWVFLIKVLLVAFNVTAIFCAFLTYKAPATKDWQYTEPSQVVAWLEFLGICWYLLWFLWRCLKVVWACFQEWRSPHDQVYVRNLAVSSAVRLWYKAGLKLDFNLLMFIRYISPPAVALALQKARKRVYGTFGTRVHRQNCCVDCMCCCCFYSRLALCSLVQTVAVVLFAGVALMAVLIKVLQLRFLGQVPIDHWSITELLLFGQFVVNMACLDTRQKSKRKGKLELLFDGADAEEAVGERKAKSLVDNLALLVLRYRYSLLTALVAYHSLTADDISYVYIEDLVEASKPRNRVRHEQYKTRAKPQGPSGGGAAKGRRQAAEAADSMTYDNPGYNAGYPGYPGYTEMAGMGAAAAAGASAGNALYPGQVLVQISPRRRPAQETPPSVQEPPTAADGRGAQGPLGRFPQDFYTHGYAVGAPVHGYNPQEVLKTKYEQQLWGVQAS</sequence>
<dbReference type="PaxDb" id="3055-EDP09502"/>
<keyword evidence="2" id="KW-0472">Membrane</keyword>
<reference evidence="3 4" key="1">
    <citation type="journal article" date="2007" name="Science">
        <title>The Chlamydomonas genome reveals the evolution of key animal and plant functions.</title>
        <authorList>
            <person name="Merchant S.S."/>
            <person name="Prochnik S.E."/>
            <person name="Vallon O."/>
            <person name="Harris E.H."/>
            <person name="Karpowicz S.J."/>
            <person name="Witman G.B."/>
            <person name="Terry A."/>
            <person name="Salamov A."/>
            <person name="Fritz-Laylin L.K."/>
            <person name="Marechal-Drouard L."/>
            <person name="Marshall W.F."/>
            <person name="Qu L.H."/>
            <person name="Nelson D.R."/>
            <person name="Sanderfoot A.A."/>
            <person name="Spalding M.H."/>
            <person name="Kapitonov V.V."/>
            <person name="Ren Q."/>
            <person name="Ferris P."/>
            <person name="Lindquist E."/>
            <person name="Shapiro H."/>
            <person name="Lucas S.M."/>
            <person name="Grimwood J."/>
            <person name="Schmutz J."/>
            <person name="Cardol P."/>
            <person name="Cerutti H."/>
            <person name="Chanfreau G."/>
            <person name="Chen C.L."/>
            <person name="Cognat V."/>
            <person name="Croft M.T."/>
            <person name="Dent R."/>
            <person name="Dutcher S."/>
            <person name="Fernandez E."/>
            <person name="Fukuzawa H."/>
            <person name="Gonzalez-Ballester D."/>
            <person name="Gonzalez-Halphen D."/>
            <person name="Hallmann A."/>
            <person name="Hanikenne M."/>
            <person name="Hippler M."/>
            <person name="Inwood W."/>
            <person name="Jabbari K."/>
            <person name="Kalanon M."/>
            <person name="Kuras R."/>
            <person name="Lefebvre P.A."/>
            <person name="Lemaire S.D."/>
            <person name="Lobanov A.V."/>
            <person name="Lohr M."/>
            <person name="Manuell A."/>
            <person name="Meier I."/>
            <person name="Mets L."/>
            <person name="Mittag M."/>
            <person name="Mittelmeier T."/>
            <person name="Moroney J.V."/>
            <person name="Moseley J."/>
            <person name="Napoli C."/>
            <person name="Nedelcu A.M."/>
            <person name="Niyogi K."/>
            <person name="Novoselov S.V."/>
            <person name="Paulsen I.T."/>
            <person name="Pazour G."/>
            <person name="Purton S."/>
            <person name="Ral J.P."/>
            <person name="Riano-Pachon D.M."/>
            <person name="Riekhof W."/>
            <person name="Rymarquis L."/>
            <person name="Schroda M."/>
            <person name="Stern D."/>
            <person name="Umen J."/>
            <person name="Willows R."/>
            <person name="Wilson N."/>
            <person name="Zimmer S.L."/>
            <person name="Allmer J."/>
            <person name="Balk J."/>
            <person name="Bisova K."/>
            <person name="Chen C.J."/>
            <person name="Elias M."/>
            <person name="Gendler K."/>
            <person name="Hauser C."/>
            <person name="Lamb M.R."/>
            <person name="Ledford H."/>
            <person name="Long J.C."/>
            <person name="Minagawa J."/>
            <person name="Page M.D."/>
            <person name="Pan J."/>
            <person name="Pootakham W."/>
            <person name="Roje S."/>
            <person name="Rose A."/>
            <person name="Stahlberg E."/>
            <person name="Terauchi A.M."/>
            <person name="Yang P."/>
            <person name="Ball S."/>
            <person name="Bowler C."/>
            <person name="Dieckmann C.L."/>
            <person name="Gladyshev V.N."/>
            <person name="Green P."/>
            <person name="Jorgensen R."/>
            <person name="Mayfield S."/>
            <person name="Mueller-Roeber B."/>
            <person name="Rajamani S."/>
            <person name="Sayre R.T."/>
            <person name="Brokstein P."/>
            <person name="Dubchak I."/>
            <person name="Goodstein D."/>
            <person name="Hornick L."/>
            <person name="Huang Y.W."/>
            <person name="Jhaveri J."/>
            <person name="Luo Y."/>
            <person name="Martinez D."/>
            <person name="Ngau W.C."/>
            <person name="Otillar B."/>
            <person name="Poliakov A."/>
            <person name="Porter A."/>
            <person name="Szajkowski L."/>
            <person name="Werner G."/>
            <person name="Zhou K."/>
            <person name="Grigoriev I.V."/>
            <person name="Rokhsar D.S."/>
            <person name="Grossman A.R."/>
        </authorList>
    </citation>
    <scope>NUCLEOTIDE SEQUENCE [LARGE SCALE GENOMIC DNA]</scope>
    <source>
        <strain evidence="4">CC-503</strain>
    </source>
</reference>
<organism evidence="3 4">
    <name type="scientific">Chlamydomonas reinhardtii</name>
    <name type="common">Chlamydomonas smithii</name>
    <dbReference type="NCBI Taxonomy" id="3055"/>
    <lineage>
        <taxon>Eukaryota</taxon>
        <taxon>Viridiplantae</taxon>
        <taxon>Chlorophyta</taxon>
        <taxon>core chlorophytes</taxon>
        <taxon>Chlorophyceae</taxon>
        <taxon>CS clade</taxon>
        <taxon>Chlamydomonadales</taxon>
        <taxon>Chlamydomonadaceae</taxon>
        <taxon>Chlamydomonas</taxon>
    </lineage>
</organism>
<feature type="transmembrane region" description="Helical" evidence="2">
    <location>
        <begin position="60"/>
        <end position="86"/>
    </location>
</feature>
<evidence type="ECO:0000256" key="2">
    <source>
        <dbReference type="SAM" id="Phobius"/>
    </source>
</evidence>
<protein>
    <submittedName>
        <fullName evidence="3">Uncharacterized protein</fullName>
    </submittedName>
</protein>
<dbReference type="Proteomes" id="UP000006906">
    <property type="component" value="Chromosome 1"/>
</dbReference>
<dbReference type="ExpressionAtlas" id="A0A2K3E810">
    <property type="expression patterns" value="baseline"/>
</dbReference>
<evidence type="ECO:0000313" key="4">
    <source>
        <dbReference type="Proteomes" id="UP000006906"/>
    </source>
</evidence>